<gene>
    <name evidence="2" type="ORF">GTS_30640</name>
</gene>
<dbReference type="AlphaFoldDB" id="A0A4D4J4I0"/>
<keyword evidence="1" id="KW-0812">Transmembrane</keyword>
<dbReference type="RefSeq" id="WP_137814510.1">
    <property type="nucleotide sequence ID" value="NZ_BJFL01000014.1"/>
</dbReference>
<proteinExistence type="predicted"/>
<keyword evidence="3" id="KW-1185">Reference proteome</keyword>
<protein>
    <submittedName>
        <fullName evidence="2">Uncharacterized protein</fullName>
    </submittedName>
</protein>
<keyword evidence="1" id="KW-0472">Membrane</keyword>
<comment type="caution">
    <text evidence="2">The sequence shown here is derived from an EMBL/GenBank/DDBJ whole genome shotgun (WGS) entry which is preliminary data.</text>
</comment>
<dbReference type="EMBL" id="BJFL01000014">
    <property type="protein sequence ID" value="GDY31431.1"/>
    <property type="molecule type" value="Genomic_DNA"/>
</dbReference>
<dbReference type="Proteomes" id="UP000298860">
    <property type="component" value="Unassembled WGS sequence"/>
</dbReference>
<feature type="transmembrane region" description="Helical" evidence="1">
    <location>
        <begin position="12"/>
        <end position="43"/>
    </location>
</feature>
<evidence type="ECO:0000256" key="1">
    <source>
        <dbReference type="SAM" id="Phobius"/>
    </source>
</evidence>
<accession>A0A4D4J4I0</accession>
<evidence type="ECO:0000313" key="2">
    <source>
        <dbReference type="EMBL" id="GDY31431.1"/>
    </source>
</evidence>
<sequence>MLQAVLDWWDGVALWVAQIAFPLQFALVMLVLLPLCLGGAWLIDRVVDRASPLAGRLRDPSRRT</sequence>
<organism evidence="2 3">
    <name type="scientific">Gandjariella thermophila</name>
    <dbReference type="NCBI Taxonomy" id="1931992"/>
    <lineage>
        <taxon>Bacteria</taxon>
        <taxon>Bacillati</taxon>
        <taxon>Actinomycetota</taxon>
        <taxon>Actinomycetes</taxon>
        <taxon>Pseudonocardiales</taxon>
        <taxon>Pseudonocardiaceae</taxon>
        <taxon>Gandjariella</taxon>
    </lineage>
</organism>
<reference evidence="3" key="1">
    <citation type="submission" date="2019-04" db="EMBL/GenBank/DDBJ databases">
        <title>Draft genome sequence of Pseudonocardiaceae bacterium SL3-2-4.</title>
        <authorList>
            <person name="Ningsih F."/>
            <person name="Yokota A."/>
            <person name="Sakai Y."/>
            <person name="Nanatani K."/>
            <person name="Yabe S."/>
            <person name="Oetari A."/>
            <person name="Sjamsuridzal W."/>
        </authorList>
    </citation>
    <scope>NUCLEOTIDE SEQUENCE [LARGE SCALE GENOMIC DNA]</scope>
    <source>
        <strain evidence="3">SL3-2-4</strain>
    </source>
</reference>
<name>A0A4D4J4I0_9PSEU</name>
<keyword evidence="1" id="KW-1133">Transmembrane helix</keyword>
<evidence type="ECO:0000313" key="3">
    <source>
        <dbReference type="Proteomes" id="UP000298860"/>
    </source>
</evidence>